<dbReference type="Pfam" id="PF02894">
    <property type="entry name" value="GFO_IDH_MocA_C"/>
    <property type="match status" value="1"/>
</dbReference>
<evidence type="ECO:0000256" key="2">
    <source>
        <dbReference type="ARBA" id="ARBA00022729"/>
    </source>
</evidence>
<keyword evidence="7" id="KW-1185">Reference proteome</keyword>
<dbReference type="EMBL" id="BMDY01000037">
    <property type="protein sequence ID" value="GGB20908.1"/>
    <property type="molecule type" value="Genomic_DNA"/>
</dbReference>
<feature type="domain" description="Gfo/Idh/MocA-like oxidoreductase N-terminal" evidence="4">
    <location>
        <begin position="6"/>
        <end position="122"/>
    </location>
</feature>
<dbReference type="NCBIfam" id="NF008607">
    <property type="entry name" value="PRK11579.1"/>
    <property type="match status" value="1"/>
</dbReference>
<dbReference type="Proteomes" id="UP000651977">
    <property type="component" value="Unassembled WGS sequence"/>
</dbReference>
<organism evidence="6 7">
    <name type="scientific">Agarivorans gilvus</name>
    <dbReference type="NCBI Taxonomy" id="680279"/>
    <lineage>
        <taxon>Bacteria</taxon>
        <taxon>Pseudomonadati</taxon>
        <taxon>Pseudomonadota</taxon>
        <taxon>Gammaproteobacteria</taxon>
        <taxon>Alteromonadales</taxon>
        <taxon>Alteromonadaceae</taxon>
        <taxon>Agarivorans</taxon>
    </lineage>
</organism>
<dbReference type="InterPro" id="IPR036291">
    <property type="entry name" value="NAD(P)-bd_dom_sf"/>
</dbReference>
<dbReference type="RefSeq" id="WP_188407596.1">
    <property type="nucleotide sequence ID" value="NZ_BMDY01000037.1"/>
</dbReference>
<feature type="domain" description="Gfo/Idh/MocA-like oxidoreductase C-terminal" evidence="5">
    <location>
        <begin position="135"/>
        <end position="343"/>
    </location>
</feature>
<comment type="similarity">
    <text evidence="1">Belongs to the Gfo/Idh/MocA family.</text>
</comment>
<sequence>MTTTPIKTAVIGYGLSAKTFHLPFIKALAEFELSAISTSQSEQVKQDWPEIDHYVSANELIKNCDAELVIITAPNDVHFDLAKLALENHKHVILEKPFVTEVAEGEALIALAKQQQLQLSVYQNRRWDGDFLTLKKLIEQQRLGEIKHFESHFDRFRPEVRQRWREQASVGGGILFDLGPHLIDQTLQLFGLPEAITAQCETMREGSNNVDYFNLILHYPKHLACLHADLYSAGPNRRYIVKGSAGSYEKSHLDPQEPQLAAGLGPDHPDWGAEPAELYGYLYQEEQPQRIASERGCYQQYFQQMAQAIRHNAPVPVAAEDALWSIKLIKLAMESSRLGQTLSLKQA</sequence>
<proteinExistence type="inferred from homology"/>
<evidence type="ECO:0000313" key="6">
    <source>
        <dbReference type="EMBL" id="GGB20908.1"/>
    </source>
</evidence>
<dbReference type="InterPro" id="IPR051317">
    <property type="entry name" value="Gfo/Idh/MocA_oxidoreduct"/>
</dbReference>
<evidence type="ECO:0000259" key="4">
    <source>
        <dbReference type="Pfam" id="PF01408"/>
    </source>
</evidence>
<name>A0ABQ1I961_9ALTE</name>
<dbReference type="PANTHER" id="PTHR43708">
    <property type="entry name" value="CONSERVED EXPRESSED OXIDOREDUCTASE (EUROFUNG)"/>
    <property type="match status" value="1"/>
</dbReference>
<dbReference type="Gene3D" id="3.30.360.10">
    <property type="entry name" value="Dihydrodipicolinate Reductase, domain 2"/>
    <property type="match status" value="1"/>
</dbReference>
<dbReference type="SUPFAM" id="SSF51735">
    <property type="entry name" value="NAD(P)-binding Rossmann-fold domains"/>
    <property type="match status" value="1"/>
</dbReference>
<dbReference type="InterPro" id="IPR004104">
    <property type="entry name" value="Gfo/Idh/MocA-like_OxRdtase_C"/>
</dbReference>
<evidence type="ECO:0000313" key="7">
    <source>
        <dbReference type="Proteomes" id="UP000651977"/>
    </source>
</evidence>
<gene>
    <name evidence="6" type="ORF">GCM10007414_37890</name>
</gene>
<comment type="caution">
    <text evidence="6">The sequence shown here is derived from an EMBL/GenBank/DDBJ whole genome shotgun (WGS) entry which is preliminary data.</text>
</comment>
<keyword evidence="3" id="KW-0560">Oxidoreductase</keyword>
<reference evidence="7" key="1">
    <citation type="journal article" date="2019" name="Int. J. Syst. Evol. Microbiol.">
        <title>The Global Catalogue of Microorganisms (GCM) 10K type strain sequencing project: providing services to taxonomists for standard genome sequencing and annotation.</title>
        <authorList>
            <consortium name="The Broad Institute Genomics Platform"/>
            <consortium name="The Broad Institute Genome Sequencing Center for Infectious Disease"/>
            <person name="Wu L."/>
            <person name="Ma J."/>
        </authorList>
    </citation>
    <scope>NUCLEOTIDE SEQUENCE [LARGE SCALE GENOMIC DNA]</scope>
    <source>
        <strain evidence="7">CGMCC 1.10131</strain>
    </source>
</reference>
<evidence type="ECO:0000256" key="1">
    <source>
        <dbReference type="ARBA" id="ARBA00010928"/>
    </source>
</evidence>
<dbReference type="Pfam" id="PF01408">
    <property type="entry name" value="GFO_IDH_MocA"/>
    <property type="match status" value="1"/>
</dbReference>
<protein>
    <submittedName>
        <fullName evidence="6">Oxidoreductase</fullName>
    </submittedName>
</protein>
<dbReference type="PANTHER" id="PTHR43708:SF5">
    <property type="entry name" value="CONSERVED EXPRESSED OXIDOREDUCTASE (EUROFUNG)-RELATED"/>
    <property type="match status" value="1"/>
</dbReference>
<evidence type="ECO:0000256" key="3">
    <source>
        <dbReference type="ARBA" id="ARBA00023002"/>
    </source>
</evidence>
<dbReference type="InterPro" id="IPR000683">
    <property type="entry name" value="Gfo/Idh/MocA-like_OxRdtase_N"/>
</dbReference>
<accession>A0ABQ1I961</accession>
<evidence type="ECO:0000259" key="5">
    <source>
        <dbReference type="Pfam" id="PF02894"/>
    </source>
</evidence>
<dbReference type="Gene3D" id="3.40.50.720">
    <property type="entry name" value="NAD(P)-binding Rossmann-like Domain"/>
    <property type="match status" value="1"/>
</dbReference>
<keyword evidence="2" id="KW-0732">Signal</keyword>